<comment type="function">
    <text evidence="7">Provides the (R)-glutamate required for cell wall biosynthesis.</text>
</comment>
<dbReference type="Proteomes" id="UP000095649">
    <property type="component" value="Unassembled WGS sequence"/>
</dbReference>
<dbReference type="EMBL" id="PRLD01000003">
    <property type="protein sequence ID" value="RAW58998.1"/>
    <property type="molecule type" value="Genomic_DNA"/>
</dbReference>
<evidence type="ECO:0000256" key="4">
    <source>
        <dbReference type="ARBA" id="ARBA00022984"/>
    </source>
</evidence>
<reference evidence="11 14" key="4">
    <citation type="submission" date="2018-02" db="EMBL/GenBank/DDBJ databases">
        <title>Complete genome sequencing of Faecalibacterium prausnitzii strains isolated from the human gut.</title>
        <authorList>
            <person name="Fitzgerald B.C."/>
            <person name="Shkoporov A.N."/>
            <person name="Ross P.R."/>
            <person name="Hill C."/>
        </authorList>
    </citation>
    <scope>NUCLEOTIDE SEQUENCE [LARGE SCALE GENOMIC DNA]</scope>
    <source>
        <strain evidence="11 14">APC923/51-1</strain>
    </source>
</reference>
<reference evidence="9 15" key="5">
    <citation type="journal article" date="2019" name="Nat. Med.">
        <title>A library of human gut bacterial isolates paired with longitudinal multiomics data enables mechanistic microbiome research.</title>
        <authorList>
            <person name="Poyet M."/>
            <person name="Groussin M."/>
            <person name="Gibbons S.M."/>
            <person name="Avila-Pacheco J."/>
            <person name="Jiang X."/>
            <person name="Kearney S.M."/>
            <person name="Perrotta A.R."/>
            <person name="Berdy B."/>
            <person name="Zhao S."/>
            <person name="Lieberman T.D."/>
            <person name="Swanson P.K."/>
            <person name="Smith M."/>
            <person name="Roesemann S."/>
            <person name="Alexander J.E."/>
            <person name="Rich S.A."/>
            <person name="Livny J."/>
            <person name="Vlamakis H."/>
            <person name="Clish C."/>
            <person name="Bullock K."/>
            <person name="Deik A."/>
            <person name="Scott J."/>
            <person name="Pierce K.A."/>
            <person name="Xavier R.J."/>
            <person name="Alm E.J."/>
        </authorList>
    </citation>
    <scope>NUCLEOTIDE SEQUENCE [LARGE SCALE GENOMIC DNA]</scope>
    <source>
        <strain evidence="9 15">BIOML-B1</strain>
    </source>
</reference>
<dbReference type="NCBIfam" id="TIGR00067">
    <property type="entry name" value="glut_race"/>
    <property type="match status" value="1"/>
</dbReference>
<evidence type="ECO:0000256" key="1">
    <source>
        <dbReference type="ARBA" id="ARBA00001602"/>
    </source>
</evidence>
<dbReference type="GO" id="GO:0008881">
    <property type="term" value="F:glutamate racemase activity"/>
    <property type="evidence" value="ECO:0007669"/>
    <property type="project" value="UniProtKB-UniRule"/>
</dbReference>
<dbReference type="HAMAP" id="MF_00258">
    <property type="entry name" value="Glu_racemase"/>
    <property type="match status" value="1"/>
</dbReference>
<dbReference type="Gene3D" id="3.40.50.1860">
    <property type="match status" value="2"/>
</dbReference>
<comment type="pathway">
    <text evidence="7">Cell wall biogenesis; peptidoglycan biosynthesis.</text>
</comment>
<dbReference type="InterPro" id="IPR001920">
    <property type="entry name" value="Asp/Glu_race"/>
</dbReference>
<evidence type="ECO:0000313" key="14">
    <source>
        <dbReference type="Proteomes" id="UP000251281"/>
    </source>
</evidence>
<dbReference type="InterPro" id="IPR033134">
    <property type="entry name" value="Asp/Glu_racemase_AS_2"/>
</dbReference>
<dbReference type="RefSeq" id="WP_055187013.1">
    <property type="nucleotide sequence ID" value="NZ_CYXN01000045.1"/>
</dbReference>
<accession>A0A173VB55</accession>
<dbReference type="GO" id="GO:0009252">
    <property type="term" value="P:peptidoglycan biosynthetic process"/>
    <property type="evidence" value="ECO:0007669"/>
    <property type="project" value="UniProtKB-UniRule"/>
</dbReference>
<dbReference type="Pfam" id="PF01177">
    <property type="entry name" value="Asp_Glu_race"/>
    <property type="match status" value="1"/>
</dbReference>
<feature type="active site" description="Proton donor/acceptor" evidence="7">
    <location>
        <position position="73"/>
    </location>
</feature>
<dbReference type="InterPro" id="IPR004391">
    <property type="entry name" value="Glu_race"/>
</dbReference>
<dbReference type="GO" id="GO:0008360">
    <property type="term" value="P:regulation of cell shape"/>
    <property type="evidence" value="ECO:0007669"/>
    <property type="project" value="UniProtKB-KW"/>
</dbReference>
<evidence type="ECO:0000256" key="2">
    <source>
        <dbReference type="ARBA" id="ARBA00013090"/>
    </source>
</evidence>
<evidence type="ECO:0000313" key="12">
    <source>
        <dbReference type="Proteomes" id="UP000095649"/>
    </source>
</evidence>
<gene>
    <name evidence="7 8" type="primary">murI</name>
    <name evidence="11" type="ORF">C4N24_04175</name>
    <name evidence="10" type="ORF">CGS59_06250</name>
    <name evidence="8" type="ORF">ERS852582_02744</name>
    <name evidence="9" type="ORF">GKE10_11110</name>
</gene>
<sequence>MDNRPIGVFDSGLGGLTGVRELRKRLPHEDIIYFGDTGRVPYGSRSPETILQYARQDVAFLLSKNVKCIMAACGTVSSTYPAAEAAQLPVPYLGVVDAAAREAAFVTRNRRIGVIGTAATIRSRSYEKLLRQLVPGVEITARPCPLFVPLVEAGYVDHSEAGKQQITKLVIAQYLTEVREAGVDTLILGCTHYPLLKSMIGEFMGPGVTLVDPAMTAAHHLERMLAERGLRASHENGQAHFYVSDVPDSFVQTADLFLGEYKGGPVEQIAIDKY</sequence>
<feature type="binding site" evidence="7">
    <location>
        <begin position="10"/>
        <end position="11"/>
    </location>
    <ligand>
        <name>substrate</name>
    </ligand>
</feature>
<reference evidence="10" key="3">
    <citation type="submission" date="2017-07" db="EMBL/GenBank/DDBJ databases">
        <authorList>
            <person name="Sun Z.S."/>
            <person name="Albrecht U."/>
            <person name="Echele G."/>
            <person name="Lee C.C."/>
        </authorList>
    </citation>
    <scope>NUCLEOTIDE SEQUENCE</scope>
    <source>
        <strain evidence="10">CNCM I 4644</strain>
    </source>
</reference>
<evidence type="ECO:0000313" key="8">
    <source>
        <dbReference type="EMBL" id="CUN24284.1"/>
    </source>
</evidence>
<evidence type="ECO:0000313" key="11">
    <source>
        <dbReference type="EMBL" id="RAW58998.1"/>
    </source>
</evidence>
<dbReference type="EMBL" id="WKQM01000025">
    <property type="protein sequence ID" value="MSC52438.1"/>
    <property type="molecule type" value="Genomic_DNA"/>
</dbReference>
<dbReference type="Proteomes" id="UP000251281">
    <property type="component" value="Unassembled WGS sequence"/>
</dbReference>
<keyword evidence="6 7" id="KW-0961">Cell wall biogenesis/degradation</keyword>
<dbReference type="PROSITE" id="PS00924">
    <property type="entry name" value="ASP_GLU_RACEMASE_2"/>
    <property type="match status" value="1"/>
</dbReference>
<dbReference type="AlphaFoldDB" id="A0A173VB55"/>
<dbReference type="OrthoDB" id="9801055at2"/>
<comment type="similarity">
    <text evidence="7">Belongs to the aspartate/glutamate racemases family.</text>
</comment>
<keyword evidence="4 7" id="KW-0573">Peptidoglycan synthesis</keyword>
<reference evidence="8 12" key="1">
    <citation type="submission" date="2015-09" db="EMBL/GenBank/DDBJ databases">
        <authorList>
            <consortium name="Pathogen Informatics"/>
        </authorList>
    </citation>
    <scope>NUCLEOTIDE SEQUENCE [LARGE SCALE GENOMIC DNA]</scope>
    <source>
        <strain evidence="8 12">2789STDY5834970</strain>
    </source>
</reference>
<comment type="caution">
    <text evidence="7">Lacks conserved residue(s) required for the propagation of feature annotation.</text>
</comment>
<keyword evidence="3 7" id="KW-0133">Cell shape</keyword>
<dbReference type="EC" id="5.1.1.3" evidence="2 7"/>
<reference evidence="10 13" key="2">
    <citation type="journal article" date="2017" name="Front. Microbiol.">
        <title>New Insights into the Diversity of the Genus Faecalibacterium.</title>
        <authorList>
            <person name="Benevides L."/>
            <person name="Burman S."/>
            <person name="Martin R."/>
            <person name="Robert V."/>
            <person name="Thomas M."/>
            <person name="Miquel S."/>
            <person name="Chain F."/>
            <person name="Sokol H."/>
            <person name="Bermudez-Humaran L.G."/>
            <person name="Morrison M."/>
            <person name="Langella P."/>
            <person name="Azevedo V.A."/>
            <person name="Chatel J.M."/>
            <person name="Soares S."/>
        </authorList>
    </citation>
    <scope>NUCLEOTIDE SEQUENCE [LARGE SCALE GENOMIC DNA]</scope>
    <source>
        <strain evidence="10 13">CNCM I 4644</strain>
    </source>
</reference>
<evidence type="ECO:0000313" key="13">
    <source>
        <dbReference type="Proteomes" id="UP000220480"/>
    </source>
</evidence>
<evidence type="ECO:0000256" key="5">
    <source>
        <dbReference type="ARBA" id="ARBA00023235"/>
    </source>
</evidence>
<evidence type="ECO:0000256" key="6">
    <source>
        <dbReference type="ARBA" id="ARBA00023316"/>
    </source>
</evidence>
<dbReference type="SUPFAM" id="SSF53681">
    <property type="entry name" value="Aspartate/glutamate racemase"/>
    <property type="match status" value="2"/>
</dbReference>
<protein>
    <recommendedName>
        <fullName evidence="2 7">Glutamate racemase</fullName>
        <ecNumber evidence="2 7">5.1.1.3</ecNumber>
    </recommendedName>
</protein>
<name>A0A173VB55_9FIRM</name>
<dbReference type="InterPro" id="IPR015942">
    <property type="entry name" value="Asp/Glu/hydantoin_racemase"/>
</dbReference>
<evidence type="ECO:0000256" key="7">
    <source>
        <dbReference type="HAMAP-Rule" id="MF_00258"/>
    </source>
</evidence>
<evidence type="ECO:0000313" key="9">
    <source>
        <dbReference type="EMBL" id="MSC52438.1"/>
    </source>
</evidence>
<dbReference type="FunFam" id="3.40.50.1860:FF:000001">
    <property type="entry name" value="Glutamate racemase"/>
    <property type="match status" value="1"/>
</dbReference>
<dbReference type="PANTHER" id="PTHR21198">
    <property type="entry name" value="GLUTAMATE RACEMASE"/>
    <property type="match status" value="1"/>
</dbReference>
<dbReference type="PANTHER" id="PTHR21198:SF2">
    <property type="entry name" value="GLUTAMATE RACEMASE"/>
    <property type="match status" value="1"/>
</dbReference>
<feature type="active site" description="Proton donor/acceptor" evidence="7">
    <location>
        <position position="190"/>
    </location>
</feature>
<organism evidence="8 12">
    <name type="scientific">Faecalibacterium prausnitzii</name>
    <dbReference type="NCBI Taxonomy" id="853"/>
    <lineage>
        <taxon>Bacteria</taxon>
        <taxon>Bacillati</taxon>
        <taxon>Bacillota</taxon>
        <taxon>Clostridia</taxon>
        <taxon>Eubacteriales</taxon>
        <taxon>Oscillospiraceae</taxon>
        <taxon>Faecalibacterium</taxon>
    </lineage>
</organism>
<dbReference type="Proteomes" id="UP000220480">
    <property type="component" value="Unassembled WGS sequence"/>
</dbReference>
<dbReference type="GO" id="GO:0071555">
    <property type="term" value="P:cell wall organization"/>
    <property type="evidence" value="ECO:0007669"/>
    <property type="project" value="UniProtKB-KW"/>
</dbReference>
<dbReference type="Proteomes" id="UP000462091">
    <property type="component" value="Unassembled WGS sequence"/>
</dbReference>
<feature type="binding site" evidence="7">
    <location>
        <begin position="191"/>
        <end position="192"/>
    </location>
    <ligand>
        <name>substrate</name>
    </ligand>
</feature>
<evidence type="ECO:0000256" key="3">
    <source>
        <dbReference type="ARBA" id="ARBA00022960"/>
    </source>
</evidence>
<dbReference type="EMBL" id="NMTZ01000017">
    <property type="protein sequence ID" value="PDX84264.1"/>
    <property type="molecule type" value="Genomic_DNA"/>
</dbReference>
<evidence type="ECO:0000313" key="15">
    <source>
        <dbReference type="Proteomes" id="UP000462091"/>
    </source>
</evidence>
<comment type="catalytic activity">
    <reaction evidence="1 7">
        <text>L-glutamate = D-glutamate</text>
        <dbReference type="Rhea" id="RHEA:12813"/>
        <dbReference type="ChEBI" id="CHEBI:29985"/>
        <dbReference type="ChEBI" id="CHEBI:29986"/>
        <dbReference type="EC" id="5.1.1.3"/>
    </reaction>
</comment>
<keyword evidence="5 7" id="KW-0413">Isomerase</keyword>
<proteinExistence type="inferred from homology"/>
<feature type="binding site" evidence="7">
    <location>
        <begin position="42"/>
        <end position="43"/>
    </location>
    <ligand>
        <name>substrate</name>
    </ligand>
</feature>
<dbReference type="EMBL" id="CYXN01000045">
    <property type="protein sequence ID" value="CUN24284.1"/>
    <property type="molecule type" value="Genomic_DNA"/>
</dbReference>
<dbReference type="UniPathway" id="UPA00219"/>
<evidence type="ECO:0000313" key="10">
    <source>
        <dbReference type="EMBL" id="PDX84264.1"/>
    </source>
</evidence>